<comment type="caution">
    <text evidence="1">The sequence shown here is derived from an EMBL/GenBank/DDBJ whole genome shotgun (WGS) entry which is preliminary data.</text>
</comment>
<evidence type="ECO:0000313" key="2">
    <source>
        <dbReference type="Proteomes" id="UP001060215"/>
    </source>
</evidence>
<evidence type="ECO:0000313" key="1">
    <source>
        <dbReference type="EMBL" id="KAI8004104.1"/>
    </source>
</evidence>
<reference evidence="1 2" key="1">
    <citation type="journal article" date="2022" name="Plant J.">
        <title>Chromosome-level genome of Camellia lanceoleosa provides a valuable resource for understanding genome evolution and self-incompatibility.</title>
        <authorList>
            <person name="Gong W."/>
            <person name="Xiao S."/>
            <person name="Wang L."/>
            <person name="Liao Z."/>
            <person name="Chang Y."/>
            <person name="Mo W."/>
            <person name="Hu G."/>
            <person name="Li W."/>
            <person name="Zhao G."/>
            <person name="Zhu H."/>
            <person name="Hu X."/>
            <person name="Ji K."/>
            <person name="Xiang X."/>
            <person name="Song Q."/>
            <person name="Yuan D."/>
            <person name="Jin S."/>
            <person name="Zhang L."/>
        </authorList>
    </citation>
    <scope>NUCLEOTIDE SEQUENCE [LARGE SCALE GENOMIC DNA]</scope>
    <source>
        <strain evidence="1">SQ_2022a</strain>
    </source>
</reference>
<keyword evidence="2" id="KW-1185">Reference proteome</keyword>
<dbReference type="EMBL" id="CM045766">
    <property type="protein sequence ID" value="KAI8004104.1"/>
    <property type="molecule type" value="Genomic_DNA"/>
</dbReference>
<protein>
    <submittedName>
        <fullName evidence="1">Filament-like plant protein 4</fullName>
    </submittedName>
</protein>
<name>A0ACC0GTU0_9ERIC</name>
<sequence length="160" mass="18613">MKEVSFRPLNQMLHHGNAREEFEQLKLEKITWFWIWKAPRLISENSNREVKSQLASAQKLNSLAEAQLKCMAESYKSLGPRAEEFQTERLYPEPSQCRVMSWKMFTSMSLGTIIEFLHIQDDKKLASSSNLVQPADKTDNFNVEKEDKCKDLDQTEPTTL</sequence>
<accession>A0ACC0GTU0</accession>
<dbReference type="Proteomes" id="UP001060215">
    <property type="component" value="Chromosome 9"/>
</dbReference>
<gene>
    <name evidence="1" type="ORF">LOK49_LG08G00286</name>
</gene>
<proteinExistence type="predicted"/>
<organism evidence="1 2">
    <name type="scientific">Camellia lanceoleosa</name>
    <dbReference type="NCBI Taxonomy" id="1840588"/>
    <lineage>
        <taxon>Eukaryota</taxon>
        <taxon>Viridiplantae</taxon>
        <taxon>Streptophyta</taxon>
        <taxon>Embryophyta</taxon>
        <taxon>Tracheophyta</taxon>
        <taxon>Spermatophyta</taxon>
        <taxon>Magnoliopsida</taxon>
        <taxon>eudicotyledons</taxon>
        <taxon>Gunneridae</taxon>
        <taxon>Pentapetalae</taxon>
        <taxon>asterids</taxon>
        <taxon>Ericales</taxon>
        <taxon>Theaceae</taxon>
        <taxon>Camellia</taxon>
    </lineage>
</organism>